<evidence type="ECO:0000313" key="2">
    <source>
        <dbReference type="EMBL" id="WIT13374.1"/>
    </source>
</evidence>
<evidence type="ECO:0000313" key="3">
    <source>
        <dbReference type="Proteomes" id="UP001177769"/>
    </source>
</evidence>
<dbReference type="PROSITE" id="PS51257">
    <property type="entry name" value="PROKAR_LIPOPROTEIN"/>
    <property type="match status" value="1"/>
</dbReference>
<dbReference type="RefSeq" id="WP_285234486.1">
    <property type="nucleotide sequence ID" value="NZ_CP116346.1"/>
</dbReference>
<organism evidence="2 3">
    <name type="scientific">Paucibacter sediminis</name>
    <dbReference type="NCBI Taxonomy" id="3019553"/>
    <lineage>
        <taxon>Bacteria</taxon>
        <taxon>Pseudomonadati</taxon>
        <taxon>Pseudomonadota</taxon>
        <taxon>Betaproteobacteria</taxon>
        <taxon>Burkholderiales</taxon>
        <taxon>Sphaerotilaceae</taxon>
        <taxon>Roseateles</taxon>
    </lineage>
</organism>
<feature type="transmembrane region" description="Helical" evidence="1">
    <location>
        <begin position="95"/>
        <end position="113"/>
    </location>
</feature>
<sequence>MPATRDASRLFAIKLLHSVVWAFFAGCIVAIPLASWRGHHLTAAALIGVVALEVAVLAFNKMRCPLTSVAARYTSDRRANFDIFLPEWLARHNKLVFGALYALGIVFALLRWVQTPGLQGQ</sequence>
<proteinExistence type="predicted"/>
<gene>
    <name evidence="2" type="ORF">PFX98_07115</name>
</gene>
<evidence type="ECO:0000256" key="1">
    <source>
        <dbReference type="SAM" id="Phobius"/>
    </source>
</evidence>
<keyword evidence="3" id="KW-1185">Reference proteome</keyword>
<name>A0AA95NFN8_9BURK</name>
<dbReference type="KEGG" id="pais:PFX98_07115"/>
<keyword evidence="1" id="KW-1133">Transmembrane helix</keyword>
<feature type="transmembrane region" description="Helical" evidence="1">
    <location>
        <begin position="12"/>
        <end position="34"/>
    </location>
</feature>
<dbReference type="AlphaFoldDB" id="A0AA95NFN8"/>
<feature type="transmembrane region" description="Helical" evidence="1">
    <location>
        <begin position="40"/>
        <end position="59"/>
    </location>
</feature>
<dbReference type="Proteomes" id="UP001177769">
    <property type="component" value="Chromosome"/>
</dbReference>
<accession>A0AA95NFN8</accession>
<keyword evidence="1" id="KW-0472">Membrane</keyword>
<protein>
    <recommendedName>
        <fullName evidence="4">DUF2784 domain-containing protein</fullName>
    </recommendedName>
</protein>
<reference evidence="2" key="1">
    <citation type="submission" date="2023-01" db="EMBL/GenBank/DDBJ databases">
        <title>Whole genome sequence of Paucibacter sp. S2-9 isolated from pond sediment.</title>
        <authorList>
            <person name="Jung J.Y."/>
        </authorList>
    </citation>
    <scope>NUCLEOTIDE SEQUENCE</scope>
    <source>
        <strain evidence="2">S2-9</strain>
    </source>
</reference>
<keyword evidence="1" id="KW-0812">Transmembrane</keyword>
<evidence type="ECO:0008006" key="4">
    <source>
        <dbReference type="Google" id="ProtNLM"/>
    </source>
</evidence>
<dbReference type="EMBL" id="CP116346">
    <property type="protein sequence ID" value="WIT13374.1"/>
    <property type="molecule type" value="Genomic_DNA"/>
</dbReference>